<dbReference type="Proteomes" id="UP001139534">
    <property type="component" value="Unassembled WGS sequence"/>
</dbReference>
<proteinExistence type="predicted"/>
<evidence type="ECO:0000256" key="1">
    <source>
        <dbReference type="SAM" id="SignalP"/>
    </source>
</evidence>
<evidence type="ECO:0008006" key="4">
    <source>
        <dbReference type="Google" id="ProtNLM"/>
    </source>
</evidence>
<feature type="signal peptide" evidence="1">
    <location>
        <begin position="1"/>
        <end position="20"/>
    </location>
</feature>
<organism evidence="2 3">
    <name type="scientific">Paenibacillus mellifer</name>
    <dbReference type="NCBI Taxonomy" id="2937794"/>
    <lineage>
        <taxon>Bacteria</taxon>
        <taxon>Bacillati</taxon>
        <taxon>Bacillota</taxon>
        <taxon>Bacilli</taxon>
        <taxon>Bacillales</taxon>
        <taxon>Paenibacillaceae</taxon>
        <taxon>Paenibacillus</taxon>
    </lineage>
</organism>
<protein>
    <recommendedName>
        <fullName evidence="4">Adhesin domain-containing protein</fullName>
    </recommendedName>
</protein>
<feature type="chain" id="PRO_5040906387" description="Adhesin domain-containing protein" evidence="1">
    <location>
        <begin position="21"/>
        <end position="309"/>
    </location>
</feature>
<dbReference type="AlphaFoldDB" id="A0A9X1Y396"/>
<dbReference type="RefSeq" id="WP_248554082.1">
    <property type="nucleotide sequence ID" value="NZ_JALPRK010000039.1"/>
</dbReference>
<comment type="caution">
    <text evidence="2">The sequence shown here is derived from an EMBL/GenBank/DDBJ whole genome shotgun (WGS) entry which is preliminary data.</text>
</comment>
<name>A0A9X1Y396_9BACL</name>
<gene>
    <name evidence="2" type="ORF">M0651_23445</name>
</gene>
<keyword evidence="3" id="KW-1185">Reference proteome</keyword>
<dbReference type="PROSITE" id="PS51257">
    <property type="entry name" value="PROKAR_LIPOPROTEIN"/>
    <property type="match status" value="1"/>
</dbReference>
<reference evidence="2" key="1">
    <citation type="submission" date="2022-04" db="EMBL/GenBank/DDBJ databases">
        <authorList>
            <person name="Seo M.-J."/>
        </authorList>
    </citation>
    <scope>NUCLEOTIDE SEQUENCE</scope>
    <source>
        <strain evidence="2">MBLB2552</strain>
    </source>
</reference>
<evidence type="ECO:0000313" key="2">
    <source>
        <dbReference type="EMBL" id="MCK8490122.1"/>
    </source>
</evidence>
<dbReference type="EMBL" id="JALPRK010000039">
    <property type="protein sequence ID" value="MCK8490122.1"/>
    <property type="molecule type" value="Genomic_DNA"/>
</dbReference>
<keyword evidence="1" id="KW-0732">Signal</keyword>
<accession>A0A9X1Y396</accession>
<sequence>MKHTSKIAWLAASAVLLALAAGCGPAENQSLQQQWEQTVGNTVDSVSQSLSDTAASVQQSVALAAGEWKGDLTFTGRSHELSTTGEIGTADKLQLENAVGRLELKEGTSDQIVVKATIQAADLPGRKDKLDQLFEQSEVSVIPQGNIAQVRVHAKGESDQNLWDWAQKELHFTEFRIDYVVEVPAGIQEFEVTNNVGEITASGLTGTYRLNGDVGSIKVEDARLSGESSISTATGSLNLGILAMDAGSRLQANADVGSITATLDPSVACDLETRSELGAINGVPEGSSERGGGGPLLALETSIGSITVQ</sequence>
<evidence type="ECO:0000313" key="3">
    <source>
        <dbReference type="Proteomes" id="UP001139534"/>
    </source>
</evidence>